<name>A0A8H3UDS3_VENIN</name>
<protein>
    <submittedName>
        <fullName evidence="1">Uncharacterized protein</fullName>
    </submittedName>
</protein>
<proteinExistence type="predicted"/>
<reference evidence="1 2" key="1">
    <citation type="submission" date="2018-12" db="EMBL/GenBank/DDBJ databases">
        <title>Venturia inaequalis Genome Resource.</title>
        <authorList>
            <person name="Lichtner F.J."/>
        </authorList>
    </citation>
    <scope>NUCLEOTIDE SEQUENCE [LARGE SCALE GENOMIC DNA]</scope>
    <source>
        <strain evidence="1 2">120213</strain>
    </source>
</reference>
<dbReference type="AlphaFoldDB" id="A0A8H3UDS3"/>
<accession>A0A8H3UDS3</accession>
<dbReference type="Proteomes" id="UP000447873">
    <property type="component" value="Unassembled WGS sequence"/>
</dbReference>
<evidence type="ECO:0000313" key="2">
    <source>
        <dbReference type="Proteomes" id="UP000447873"/>
    </source>
</evidence>
<sequence length="628" mass="69660">MRYSSFAVAALVGGSAAAPAANEVPTLKQLQKLAPRQMDALLGAVMPSMQAKVVDMQATYKTPGSKRIRITIGPFALQPANAKRNYNPTKMDPNSDSFTSLIKGLPQDIMVLQANSTITYADGTPADVNNGFYNHHLMVMDMSKSPTGPIACPDGKVTGAPVSPFFGASEANRDLQFVAPGIDFNGGYYVGKNDKLMLSAELVNYTNKTKDVYAQTEMEYVPGKPTGAIEIGLQVLEVDQCSAPPQTTTQMVSSWMGKLGGLVTGKAPADSGMMEGMIMAPKDKKQWEMTSKEMSITQDGFILFRRGHMHDGGEAVYLNINGQPICESKATYGGESFSTNDNGVSGKKWETISNMATCVEPVKVMKNDKISVSAKFDTEAHPSREMSQNGGMGEQMGTMTFMFGAALPQPKILFFKAKMKFFSKSDIEEPDKKWKPCPNEVAASKARIVRQQTLQIRPAKVELTKLQLNKPPDTLPSWPTEMMASNQRGRKPRVSFFDLPLEIRQKILLELYLPDLPNLEHSPLIFEPTCPLQWLNDRIAFRLQLILQLAARLASVHGKFREDVRFVTSQWVRELNIAVKTYQEKYRIEVKDMWDCLREAEHATDGLRYKQPIGKLDEIKEGLDALMQ</sequence>
<comment type="caution">
    <text evidence="1">The sequence shown here is derived from an EMBL/GenBank/DDBJ whole genome shotgun (WGS) entry which is preliminary data.</text>
</comment>
<dbReference type="EMBL" id="WNWS01000459">
    <property type="protein sequence ID" value="KAE9967413.1"/>
    <property type="molecule type" value="Genomic_DNA"/>
</dbReference>
<evidence type="ECO:0000313" key="1">
    <source>
        <dbReference type="EMBL" id="KAE9967413.1"/>
    </source>
</evidence>
<gene>
    <name evidence="1" type="ORF">EG328_008206</name>
</gene>
<organism evidence="1 2">
    <name type="scientific">Venturia inaequalis</name>
    <name type="common">Apple scab fungus</name>
    <dbReference type="NCBI Taxonomy" id="5025"/>
    <lineage>
        <taxon>Eukaryota</taxon>
        <taxon>Fungi</taxon>
        <taxon>Dikarya</taxon>
        <taxon>Ascomycota</taxon>
        <taxon>Pezizomycotina</taxon>
        <taxon>Dothideomycetes</taxon>
        <taxon>Pleosporomycetidae</taxon>
        <taxon>Venturiales</taxon>
        <taxon>Venturiaceae</taxon>
        <taxon>Venturia</taxon>
    </lineage>
</organism>